<proteinExistence type="predicted"/>
<evidence type="ECO:0000313" key="2">
    <source>
        <dbReference type="Proteomes" id="UP000507470"/>
    </source>
</evidence>
<dbReference type="OrthoDB" id="10475672at2759"/>
<protein>
    <submittedName>
        <fullName evidence="1">Uncharacterized protein</fullName>
    </submittedName>
</protein>
<gene>
    <name evidence="1" type="ORF">MCOR_7625</name>
</gene>
<name>A0A6J8AHR8_MYTCO</name>
<keyword evidence="2" id="KW-1185">Reference proteome</keyword>
<reference evidence="1 2" key="1">
    <citation type="submission" date="2020-06" db="EMBL/GenBank/DDBJ databases">
        <authorList>
            <person name="Li R."/>
            <person name="Bekaert M."/>
        </authorList>
    </citation>
    <scope>NUCLEOTIDE SEQUENCE [LARGE SCALE GENOMIC DNA]</scope>
    <source>
        <strain evidence="2">wild</strain>
    </source>
</reference>
<dbReference type="AlphaFoldDB" id="A0A6J8AHR8"/>
<accession>A0A6J8AHR8</accession>
<organism evidence="1 2">
    <name type="scientific">Mytilus coruscus</name>
    <name type="common">Sea mussel</name>
    <dbReference type="NCBI Taxonomy" id="42192"/>
    <lineage>
        <taxon>Eukaryota</taxon>
        <taxon>Metazoa</taxon>
        <taxon>Spiralia</taxon>
        <taxon>Lophotrochozoa</taxon>
        <taxon>Mollusca</taxon>
        <taxon>Bivalvia</taxon>
        <taxon>Autobranchia</taxon>
        <taxon>Pteriomorphia</taxon>
        <taxon>Mytilida</taxon>
        <taxon>Mytiloidea</taxon>
        <taxon>Mytilidae</taxon>
        <taxon>Mytilinae</taxon>
        <taxon>Mytilus</taxon>
    </lineage>
</organism>
<evidence type="ECO:0000313" key="1">
    <source>
        <dbReference type="EMBL" id="CAC5367878.1"/>
    </source>
</evidence>
<dbReference type="Proteomes" id="UP000507470">
    <property type="component" value="Unassembled WGS sequence"/>
</dbReference>
<dbReference type="EMBL" id="CACVKT020001398">
    <property type="protein sequence ID" value="CAC5367878.1"/>
    <property type="molecule type" value="Genomic_DNA"/>
</dbReference>
<sequence>MTASMNHILEVVIFYVDPSSLGIDSNRFIGGKERKRVQITPVEIKVFSTFCKVLKDQAGFSDEAMKRGIGKDIDLKISRIEKSKDGVKTFAITTQASWEIELAEIVQGSNLQSNVRPLLTLTKDQENEMREWAMDFIKCVRQRSIRQQTTMYNTGTLSLNMYNNRPKNTTRVAFQQTDVEMQEVVTSDSVDEHGQFDQVSEYDSDSDEEMGLVLDTPACFDFMQGVVSRSGRTIKICSKYS</sequence>